<protein>
    <submittedName>
        <fullName evidence="2">Uncharacterized protein</fullName>
    </submittedName>
</protein>
<feature type="region of interest" description="Disordered" evidence="1">
    <location>
        <begin position="1"/>
        <end position="66"/>
    </location>
</feature>
<dbReference type="Proteomes" id="UP000440224">
    <property type="component" value="Unassembled WGS sequence"/>
</dbReference>
<reference evidence="2 3" key="1">
    <citation type="submission" date="2019-10" db="EMBL/GenBank/DDBJ databases">
        <title>A soil myxobacterium in the family Polyangiaceae.</title>
        <authorList>
            <person name="Li Y."/>
            <person name="Wang J."/>
        </authorList>
    </citation>
    <scope>NUCLEOTIDE SEQUENCE [LARGE SCALE GENOMIC DNA]</scope>
    <source>
        <strain evidence="2 3">DSM 14734</strain>
    </source>
</reference>
<dbReference type="AlphaFoldDB" id="A0A6N7PU61"/>
<dbReference type="RefSeq" id="WP_153822590.1">
    <property type="nucleotide sequence ID" value="NZ_WJIE01000009.1"/>
</dbReference>
<keyword evidence="3" id="KW-1185">Reference proteome</keyword>
<sequence>MKTKKNAPPPANDNADQPMGEGSPDERPSEERTGRHPDRRPKYPLVDPGLRPKPIPFRKVPHVHRR</sequence>
<organism evidence="2 3">
    <name type="scientific">Polyangium spumosum</name>
    <dbReference type="NCBI Taxonomy" id="889282"/>
    <lineage>
        <taxon>Bacteria</taxon>
        <taxon>Pseudomonadati</taxon>
        <taxon>Myxococcota</taxon>
        <taxon>Polyangia</taxon>
        <taxon>Polyangiales</taxon>
        <taxon>Polyangiaceae</taxon>
        <taxon>Polyangium</taxon>
    </lineage>
</organism>
<gene>
    <name evidence="2" type="ORF">GF068_28215</name>
</gene>
<feature type="compositionally biased region" description="Basic and acidic residues" evidence="1">
    <location>
        <begin position="24"/>
        <end position="36"/>
    </location>
</feature>
<evidence type="ECO:0000256" key="1">
    <source>
        <dbReference type="SAM" id="MobiDB-lite"/>
    </source>
</evidence>
<proteinExistence type="predicted"/>
<comment type="caution">
    <text evidence="2">The sequence shown here is derived from an EMBL/GenBank/DDBJ whole genome shotgun (WGS) entry which is preliminary data.</text>
</comment>
<accession>A0A6N7PU61</accession>
<evidence type="ECO:0000313" key="3">
    <source>
        <dbReference type="Proteomes" id="UP000440224"/>
    </source>
</evidence>
<name>A0A6N7PU61_9BACT</name>
<dbReference type="EMBL" id="WJIE01000009">
    <property type="protein sequence ID" value="MRG95772.1"/>
    <property type="molecule type" value="Genomic_DNA"/>
</dbReference>
<evidence type="ECO:0000313" key="2">
    <source>
        <dbReference type="EMBL" id="MRG95772.1"/>
    </source>
</evidence>